<evidence type="ECO:0000259" key="1">
    <source>
        <dbReference type="Pfam" id="PF21837"/>
    </source>
</evidence>
<accession>A0ABU0QDT4</accession>
<dbReference type="InterPro" id="IPR054191">
    <property type="entry name" value="DUF6896"/>
</dbReference>
<dbReference type="Proteomes" id="UP001243364">
    <property type="component" value="Unassembled WGS sequence"/>
</dbReference>
<evidence type="ECO:0000313" key="2">
    <source>
        <dbReference type="EMBL" id="MDQ0688822.1"/>
    </source>
</evidence>
<sequence length="197" mass="21988">MEQVGAMRDLVLGYVRALNAIDEAMRVAIPSLERLADLLSLARSRRIGRSGRIGTSSYTVHGAGCRFVSDNGTEVDVDFAADGNEVFDLWRLRWYGLSLPEPLDATDQDLRAAVQSLQPLLDEVRPRWRVSARRFFRWAMPCSTSHCSSVSSHALRSSSLWKSARSAVPPRDAPRREIPDARQVGCGQTLRDVHAIR</sequence>
<reference evidence="2 3" key="1">
    <citation type="submission" date="2023-07" db="EMBL/GenBank/DDBJ databases">
        <title>Comparative genomics of wheat-associated soil bacteria to identify genetic determinants of phenazine resistance.</title>
        <authorList>
            <person name="Mouncey N."/>
        </authorList>
    </citation>
    <scope>NUCLEOTIDE SEQUENCE [LARGE SCALE GENOMIC DNA]</scope>
    <source>
        <strain evidence="2 3">W4I19-2</strain>
    </source>
</reference>
<comment type="caution">
    <text evidence="2">The sequence shown here is derived from an EMBL/GenBank/DDBJ whole genome shotgun (WGS) entry which is preliminary data.</text>
</comment>
<evidence type="ECO:0000313" key="3">
    <source>
        <dbReference type="Proteomes" id="UP001243364"/>
    </source>
</evidence>
<organism evidence="2 3">
    <name type="scientific">Streptomyces achromogenes</name>
    <dbReference type="NCBI Taxonomy" id="67255"/>
    <lineage>
        <taxon>Bacteria</taxon>
        <taxon>Bacillati</taxon>
        <taxon>Actinomycetota</taxon>
        <taxon>Actinomycetes</taxon>
        <taxon>Kitasatosporales</taxon>
        <taxon>Streptomycetaceae</taxon>
        <taxon>Streptomyces</taxon>
    </lineage>
</organism>
<keyword evidence="3" id="KW-1185">Reference proteome</keyword>
<proteinExistence type="predicted"/>
<dbReference type="EMBL" id="JAUSYA010000001">
    <property type="protein sequence ID" value="MDQ0688822.1"/>
    <property type="molecule type" value="Genomic_DNA"/>
</dbReference>
<protein>
    <recommendedName>
        <fullName evidence="1">DUF6896 domain-containing protein</fullName>
    </recommendedName>
</protein>
<name>A0ABU0QDT4_STRAH</name>
<dbReference type="Pfam" id="PF21837">
    <property type="entry name" value="DUF6896"/>
    <property type="match status" value="1"/>
</dbReference>
<feature type="domain" description="DUF6896" evidence="1">
    <location>
        <begin position="8"/>
        <end position="118"/>
    </location>
</feature>
<gene>
    <name evidence="2" type="ORF">QFZ56_007785</name>
</gene>